<dbReference type="Gene3D" id="3.90.1150.10">
    <property type="entry name" value="Aspartate Aminotransferase, domain 1"/>
    <property type="match status" value="1"/>
</dbReference>
<dbReference type="EMBL" id="BAAAWD010000015">
    <property type="protein sequence ID" value="GAA3023976.1"/>
    <property type="molecule type" value="Genomic_DNA"/>
</dbReference>
<dbReference type="InterPro" id="IPR015421">
    <property type="entry name" value="PyrdxlP-dep_Trfase_major"/>
</dbReference>
<comment type="cofactor">
    <cofactor evidence="1">
        <name>pyridoxal 5'-phosphate</name>
        <dbReference type="ChEBI" id="CHEBI:597326"/>
    </cofactor>
</comment>
<name>A0ABP6KZ89_9ACTN</name>
<proteinExistence type="inferred from homology"/>
<gene>
    <name evidence="3" type="primary">rffA</name>
    <name evidence="3" type="ORF">GCM10017559_56780</name>
</gene>
<dbReference type="InterPro" id="IPR015424">
    <property type="entry name" value="PyrdxlP-dep_Trfase"/>
</dbReference>
<protein>
    <submittedName>
        <fullName evidence="3">dTDP-4-amino-4,6-dideoxygalactose transaminase</fullName>
    </submittedName>
</protein>
<dbReference type="CDD" id="cd00616">
    <property type="entry name" value="AHBA_syn"/>
    <property type="match status" value="1"/>
</dbReference>
<evidence type="ECO:0000313" key="3">
    <source>
        <dbReference type="EMBL" id="GAA3023976.1"/>
    </source>
</evidence>
<keyword evidence="4" id="KW-1185">Reference proteome</keyword>
<dbReference type="SUPFAM" id="SSF53383">
    <property type="entry name" value="PLP-dependent transferases"/>
    <property type="match status" value="1"/>
</dbReference>
<dbReference type="InterPro" id="IPR015422">
    <property type="entry name" value="PyrdxlP-dep_Trfase_small"/>
</dbReference>
<dbReference type="Pfam" id="PF01041">
    <property type="entry name" value="DegT_DnrJ_EryC1"/>
    <property type="match status" value="1"/>
</dbReference>
<dbReference type="NCBIfam" id="TIGR02379">
    <property type="entry name" value="ECA_wecE"/>
    <property type="match status" value="1"/>
</dbReference>
<keyword evidence="2" id="KW-0663">Pyridoxal phosphate</keyword>
<comment type="caution">
    <text evidence="3">The sequence shown here is derived from an EMBL/GenBank/DDBJ whole genome shotgun (WGS) entry which is preliminary data.</text>
</comment>
<evidence type="ECO:0000313" key="4">
    <source>
        <dbReference type="Proteomes" id="UP001499930"/>
    </source>
</evidence>
<dbReference type="Proteomes" id="UP001499930">
    <property type="component" value="Unassembled WGS sequence"/>
</dbReference>
<dbReference type="PANTHER" id="PTHR30244:SF34">
    <property type="entry name" value="DTDP-4-AMINO-4,6-DIDEOXYGALACTOSE TRANSAMINASE"/>
    <property type="match status" value="1"/>
</dbReference>
<accession>A0ABP6KZ89</accession>
<evidence type="ECO:0000256" key="2">
    <source>
        <dbReference type="RuleBase" id="RU004508"/>
    </source>
</evidence>
<dbReference type="RefSeq" id="WP_344900668.1">
    <property type="nucleotide sequence ID" value="NZ_BAAAWD010000015.1"/>
</dbReference>
<dbReference type="Gene3D" id="3.40.640.10">
    <property type="entry name" value="Type I PLP-dependent aspartate aminotransferase-like (Major domain)"/>
    <property type="match status" value="1"/>
</dbReference>
<sequence length="398" mass="43175">MTAGGASSRVLPSNSGRPAPAVPFNRTYVSADEIDYLAEAVRLGSTSGDGPFTRRAAALLREMTGARQVLLTTSCTHALEMSALLLDLRPGDEVIMPSFTFVSTANAYALRGAVPVFVDCRPDTLNLDETMLEAAITDRTRAVVVVHYAGVGCEMDPILAVTERHGLALVEDNAHGLGGSYRGRPLGSFGRMAAQSFHETKNVQCGEGGALLVNDAELAVRAEIVREKGTDRGRFFRGQVDRYRWVDIGSSYLPSDVLAAQLTSQLESFGKIQAMRQEVWRRYHTELAGWAAANGVRRPTVPDDREHPAHLYHLLLPDLDSRQAFIAHLAGRGVQAAFHYQPLHTAPAGVRYGRVAPGGCPVTEDVADRLVRLPLFADLDDAGVTRVVEAVLGHEVRR</sequence>
<comment type="similarity">
    <text evidence="2">Belongs to the DegT/DnrJ/EryC1 family.</text>
</comment>
<dbReference type="InterPro" id="IPR000653">
    <property type="entry name" value="DegT/StrS_aminotransferase"/>
</dbReference>
<reference evidence="4" key="1">
    <citation type="journal article" date="2019" name="Int. J. Syst. Evol. Microbiol.">
        <title>The Global Catalogue of Microorganisms (GCM) 10K type strain sequencing project: providing services to taxonomists for standard genome sequencing and annotation.</title>
        <authorList>
            <consortium name="The Broad Institute Genomics Platform"/>
            <consortium name="The Broad Institute Genome Sequencing Center for Infectious Disease"/>
            <person name="Wu L."/>
            <person name="Ma J."/>
        </authorList>
    </citation>
    <scope>NUCLEOTIDE SEQUENCE [LARGE SCALE GENOMIC DNA]</scope>
    <source>
        <strain evidence="4">JCM 3106</strain>
    </source>
</reference>
<evidence type="ECO:0000256" key="1">
    <source>
        <dbReference type="ARBA" id="ARBA00001933"/>
    </source>
</evidence>
<dbReference type="NCBIfam" id="NF008687">
    <property type="entry name" value="PRK11706.1"/>
    <property type="match status" value="1"/>
</dbReference>
<dbReference type="PANTHER" id="PTHR30244">
    <property type="entry name" value="TRANSAMINASE"/>
    <property type="match status" value="1"/>
</dbReference>
<organism evidence="3 4">
    <name type="scientific">Streptosporangium longisporum</name>
    <dbReference type="NCBI Taxonomy" id="46187"/>
    <lineage>
        <taxon>Bacteria</taxon>
        <taxon>Bacillati</taxon>
        <taxon>Actinomycetota</taxon>
        <taxon>Actinomycetes</taxon>
        <taxon>Streptosporangiales</taxon>
        <taxon>Streptosporangiaceae</taxon>
        <taxon>Streptosporangium</taxon>
    </lineage>
</organism>
<dbReference type="InterPro" id="IPR012749">
    <property type="entry name" value="WecE-like"/>
</dbReference>
<dbReference type="PIRSF" id="PIRSF000390">
    <property type="entry name" value="PLP_StrS"/>
    <property type="match status" value="1"/>
</dbReference>